<evidence type="ECO:0000256" key="3">
    <source>
        <dbReference type="ARBA" id="ARBA00023295"/>
    </source>
</evidence>
<dbReference type="Proteomes" id="UP000435649">
    <property type="component" value="Unassembled WGS sequence"/>
</dbReference>
<sequence>MRKRIFLLVLLPFLAVAETWLPPERPLPDLTDLAKRNEIVAESPALGSFKPDGFASSLSLDGTWKLTPLESSEKPFGPLNGSEREFARPDFDDSGWHDIRVPLNWYLHPENRYGKIFRHGEVLDPLSTGGGLVRGVVNSYVKGWYRREFRLDTVPAGKRAILCFERIGYQAELFVNGKPAPVEHQGDFVGFEVDVTELLKPGRNVLALRVRSDIRPISGRFPHTYGAMWSLDSYKGGIWGHVKLDWVAEPRVASVRLVAPASGKLEVHAEVVFSGKEPLEVTPGVSVVRARKGAEPRGREYDPVLLRPGLNRLKFTFDQPRPELWSVQQPNLYFATLFFRNGDRILSADTTRFGFRDFEIRGTKFYLNGQETFLFFESAHSVHFGGYPSPDGHAVRPAERIAGYRRLGYNMIRTAHMPVPQEVLDLADELGMMIYDEWSMCFVTGIDKAVFEKNNLKELAGFVAADHNHPSVVMWSLGNEVSHKLDPELPGQLDKQYDLVRELDLQKRPICSFAGLGDTELYGSAKLKTDVIDIHCYIGMTDSWTLARQVGDLYYRQLAGIYGDGKTFEKPYIISECVGGGWGYAPDPGYRSNVPGYLEQMRRPFHWGQPGSAGYSGAIGVAAAADPERGFRYFQNRMGRRILEQFRLDPRYAGYAPWFADHSMRSAPVWNQEHYPGLRLPGSFAPRQLLAGTELELECFLLNAGPELADPELRVSLEISGTETELGKVKFPVSSTGSRLFRNLRVTVPMLSPGAGELKLTLFDGGREAGRNSYDVTLHAKPEPVEDPLPVALLSGDPALKTLLKELRIEAVEVTSPEQLAGFRRAAVAGRHTLSRDFQRSLRNWVEEGGFLLALECESGFIPGFSEYRSLAVGAPLVELVAAGHPLFDGMSQDDFDTWAEKGSGYVAETAFEPLDETLLAAAGIFTHNRRNGAVLVEAGFGKGRLLISAFNARRIAGRNGAAAKWLGNLLHYFASAAVKPAQPEQLVPLERPTEFSADMAQAKFVDLRTAANRAFRDDEAGDGRGGWTDQGENDFRNMPAGKQRDAGVDFELIDPAENSGFGCVMLRGRGFPDGPAARRIAVHARAQTLYFLHTAAYVSGSAPVAHYLIRYADRTTAKFPLVPGRNIADWWTPSLPEEAFPAFSRPNGATGRVSFFIAAWENPAPEKEIESIDFVSAGTDAVAVLAALTLLPPAESTNLIPFSNGKQQWVCGCDGPGQKAVARAVRLETPVGQAAMRVDFPAAENGGCPFAIAPAYLGGMKGRRPTHLSLLFRSRSEGVVDVQLPEKEWRGWLSAPLDLGLSRGEWVRVRLDLAKDFRLSGQAFSPAGPRSEIGFFNGKERRSGYPRGPVSFEVADIRYEFGNSRE</sequence>
<dbReference type="SUPFAM" id="SSF52317">
    <property type="entry name" value="Class I glutamine amidotransferase-like"/>
    <property type="match status" value="1"/>
</dbReference>
<protein>
    <recommendedName>
        <fullName evidence="10">Beta-galactosidase</fullName>
    </recommendedName>
</protein>
<dbReference type="InterPro" id="IPR054593">
    <property type="entry name" value="Beta-mannosidase-like_N2"/>
</dbReference>
<dbReference type="EMBL" id="VUNS01000007">
    <property type="protein sequence ID" value="MST97054.1"/>
    <property type="molecule type" value="Genomic_DNA"/>
</dbReference>
<comment type="similarity">
    <text evidence="1">Belongs to the glycosyl hydrolase 2 family.</text>
</comment>
<reference evidence="8 9" key="1">
    <citation type="submission" date="2019-08" db="EMBL/GenBank/DDBJ databases">
        <title>In-depth cultivation of the pig gut microbiome towards novel bacterial diversity and tailored functional studies.</title>
        <authorList>
            <person name="Wylensek D."/>
            <person name="Hitch T.C.A."/>
            <person name="Clavel T."/>
        </authorList>
    </citation>
    <scope>NUCLEOTIDE SEQUENCE [LARGE SCALE GENOMIC DNA]</scope>
    <source>
        <strain evidence="8 9">BBE-744-WT-12</strain>
    </source>
</reference>
<evidence type="ECO:0000259" key="6">
    <source>
        <dbReference type="Pfam" id="PF02836"/>
    </source>
</evidence>
<comment type="caution">
    <text evidence="8">The sequence shown here is derived from an EMBL/GenBank/DDBJ whole genome shotgun (WGS) entry which is preliminary data.</text>
</comment>
<dbReference type="GO" id="GO:0004553">
    <property type="term" value="F:hydrolase activity, hydrolyzing O-glycosyl compounds"/>
    <property type="evidence" value="ECO:0007669"/>
    <property type="project" value="InterPro"/>
</dbReference>
<dbReference type="Pfam" id="PF02836">
    <property type="entry name" value="Glyco_hydro_2_C"/>
    <property type="match status" value="1"/>
</dbReference>
<evidence type="ECO:0000256" key="4">
    <source>
        <dbReference type="SAM" id="SignalP"/>
    </source>
</evidence>
<evidence type="ECO:0008006" key="10">
    <source>
        <dbReference type="Google" id="ProtNLM"/>
    </source>
</evidence>
<dbReference type="PANTHER" id="PTHR42732:SF1">
    <property type="entry name" value="BETA-MANNOSIDASE"/>
    <property type="match status" value="1"/>
</dbReference>
<dbReference type="InterPro" id="IPR029062">
    <property type="entry name" value="Class_I_gatase-like"/>
</dbReference>
<evidence type="ECO:0000259" key="7">
    <source>
        <dbReference type="Pfam" id="PF22666"/>
    </source>
</evidence>
<dbReference type="Gene3D" id="2.60.120.260">
    <property type="entry name" value="Galactose-binding domain-like"/>
    <property type="match status" value="1"/>
</dbReference>
<evidence type="ECO:0000256" key="1">
    <source>
        <dbReference type="ARBA" id="ARBA00007401"/>
    </source>
</evidence>
<keyword evidence="9" id="KW-1185">Reference proteome</keyword>
<keyword evidence="3" id="KW-0326">Glycosidase</keyword>
<feature type="domain" description="Beta-mannosidase-like galactose-binding" evidence="7">
    <location>
        <begin position="144"/>
        <end position="215"/>
    </location>
</feature>
<dbReference type="InterPro" id="IPR008979">
    <property type="entry name" value="Galactose-bd-like_sf"/>
</dbReference>
<dbReference type="InterPro" id="IPR017853">
    <property type="entry name" value="GH"/>
</dbReference>
<feature type="domain" description="Glycoside hydrolase family 2 immunoglobulin-like beta-sandwich" evidence="5">
    <location>
        <begin position="261"/>
        <end position="356"/>
    </location>
</feature>
<dbReference type="InterPro" id="IPR006103">
    <property type="entry name" value="Glyco_hydro_2_cat"/>
</dbReference>
<dbReference type="Pfam" id="PF22666">
    <property type="entry name" value="Glyco_hydro_2_N2"/>
    <property type="match status" value="1"/>
</dbReference>
<dbReference type="InterPro" id="IPR051913">
    <property type="entry name" value="GH2_Domain-Containing"/>
</dbReference>
<accession>A0A844G284</accession>
<dbReference type="RefSeq" id="WP_154417855.1">
    <property type="nucleotide sequence ID" value="NZ_VUNS01000007.1"/>
</dbReference>
<dbReference type="SUPFAM" id="SSF49303">
    <property type="entry name" value="beta-Galactosidase/glucuronidase domain"/>
    <property type="match status" value="1"/>
</dbReference>
<dbReference type="Gene3D" id="3.40.50.880">
    <property type="match status" value="1"/>
</dbReference>
<gene>
    <name evidence="8" type="ORF">FYJ85_08360</name>
</gene>
<evidence type="ECO:0000256" key="2">
    <source>
        <dbReference type="ARBA" id="ARBA00022801"/>
    </source>
</evidence>
<dbReference type="Pfam" id="PF00703">
    <property type="entry name" value="Glyco_hydro_2"/>
    <property type="match status" value="1"/>
</dbReference>
<dbReference type="InterPro" id="IPR013783">
    <property type="entry name" value="Ig-like_fold"/>
</dbReference>
<dbReference type="GO" id="GO:0005975">
    <property type="term" value="P:carbohydrate metabolic process"/>
    <property type="evidence" value="ECO:0007669"/>
    <property type="project" value="InterPro"/>
</dbReference>
<dbReference type="Gene3D" id="2.60.40.10">
    <property type="entry name" value="Immunoglobulins"/>
    <property type="match status" value="1"/>
</dbReference>
<feature type="domain" description="Glycoside hydrolase family 2 catalytic" evidence="6">
    <location>
        <begin position="405"/>
        <end position="576"/>
    </location>
</feature>
<evidence type="ECO:0000259" key="5">
    <source>
        <dbReference type="Pfam" id="PF00703"/>
    </source>
</evidence>
<name>A0A844G284_9BACT</name>
<dbReference type="InterPro" id="IPR006102">
    <property type="entry name" value="Ig-like_GH2"/>
</dbReference>
<keyword evidence="4" id="KW-0732">Signal</keyword>
<proteinExistence type="inferred from homology"/>
<dbReference type="InterPro" id="IPR036156">
    <property type="entry name" value="Beta-gal/glucu_dom_sf"/>
</dbReference>
<dbReference type="Gene3D" id="3.20.20.80">
    <property type="entry name" value="Glycosidases"/>
    <property type="match status" value="1"/>
</dbReference>
<dbReference type="SUPFAM" id="SSF51445">
    <property type="entry name" value="(Trans)glycosidases"/>
    <property type="match status" value="1"/>
</dbReference>
<evidence type="ECO:0000313" key="9">
    <source>
        <dbReference type="Proteomes" id="UP000435649"/>
    </source>
</evidence>
<keyword evidence="2" id="KW-0378">Hydrolase</keyword>
<dbReference type="SUPFAM" id="SSF49785">
    <property type="entry name" value="Galactose-binding domain-like"/>
    <property type="match status" value="1"/>
</dbReference>
<organism evidence="8 9">
    <name type="scientific">Victivallis lenta</name>
    <dbReference type="NCBI Taxonomy" id="2606640"/>
    <lineage>
        <taxon>Bacteria</taxon>
        <taxon>Pseudomonadati</taxon>
        <taxon>Lentisphaerota</taxon>
        <taxon>Lentisphaeria</taxon>
        <taxon>Victivallales</taxon>
        <taxon>Victivallaceae</taxon>
        <taxon>Victivallis</taxon>
    </lineage>
</organism>
<feature type="signal peptide" evidence="4">
    <location>
        <begin position="1"/>
        <end position="17"/>
    </location>
</feature>
<feature type="chain" id="PRO_5032810890" description="Beta-galactosidase" evidence="4">
    <location>
        <begin position="18"/>
        <end position="1367"/>
    </location>
</feature>
<evidence type="ECO:0000313" key="8">
    <source>
        <dbReference type="EMBL" id="MST97054.1"/>
    </source>
</evidence>
<dbReference type="PANTHER" id="PTHR42732">
    <property type="entry name" value="BETA-GALACTOSIDASE"/>
    <property type="match status" value="1"/>
</dbReference>